<dbReference type="PANTHER" id="PTHR30069:SF29">
    <property type="entry name" value="HEMOGLOBIN AND HEMOGLOBIN-HAPTOGLOBIN-BINDING PROTEIN 1-RELATED"/>
    <property type="match status" value="1"/>
</dbReference>
<dbReference type="Gene3D" id="2.60.40.1120">
    <property type="entry name" value="Carboxypeptidase-like, regulatory domain"/>
    <property type="match status" value="1"/>
</dbReference>
<keyword evidence="8" id="KW-0675">Receptor</keyword>
<evidence type="ECO:0000313" key="12">
    <source>
        <dbReference type="EMBL" id="KPJ72023.1"/>
    </source>
</evidence>
<comment type="similarity">
    <text evidence="10">Belongs to the TonB-dependent receptor family.</text>
</comment>
<dbReference type="Proteomes" id="UP000051012">
    <property type="component" value="Unassembled WGS sequence"/>
</dbReference>
<dbReference type="GO" id="GO:0015344">
    <property type="term" value="F:siderophore uptake transmembrane transporter activity"/>
    <property type="evidence" value="ECO:0007669"/>
    <property type="project" value="TreeGrafter"/>
</dbReference>
<dbReference type="Gene3D" id="2.170.130.10">
    <property type="entry name" value="TonB-dependent receptor, plug domain"/>
    <property type="match status" value="1"/>
</dbReference>
<dbReference type="GO" id="GO:0044718">
    <property type="term" value="P:siderophore transmembrane transport"/>
    <property type="evidence" value="ECO:0007669"/>
    <property type="project" value="TreeGrafter"/>
</dbReference>
<reference evidence="12 13" key="1">
    <citation type="journal article" date="2015" name="Microbiome">
        <title>Genomic resolution of linkages in carbon, nitrogen, and sulfur cycling among widespread estuary sediment bacteria.</title>
        <authorList>
            <person name="Baker B.J."/>
            <person name="Lazar C.S."/>
            <person name="Teske A.P."/>
            <person name="Dick G.J."/>
        </authorList>
    </citation>
    <scope>NUCLEOTIDE SEQUENCE [LARGE SCALE GENOMIC DNA]</scope>
    <source>
        <strain evidence="12">DG_78</strain>
    </source>
</reference>
<dbReference type="PROSITE" id="PS52016">
    <property type="entry name" value="TONB_DEPENDENT_REC_3"/>
    <property type="match status" value="1"/>
</dbReference>
<keyword evidence="7 10" id="KW-0472">Membrane</keyword>
<dbReference type="InterPro" id="IPR037066">
    <property type="entry name" value="Plug_dom_sf"/>
</dbReference>
<organism evidence="12 13">
    <name type="scientific">candidate division TA06 bacterium DG_78</name>
    <dbReference type="NCBI Taxonomy" id="1703772"/>
    <lineage>
        <taxon>Bacteria</taxon>
        <taxon>Bacteria division TA06</taxon>
    </lineage>
</organism>
<dbReference type="EMBL" id="LJNI01000105">
    <property type="protein sequence ID" value="KPJ72023.1"/>
    <property type="molecule type" value="Genomic_DNA"/>
</dbReference>
<evidence type="ECO:0000256" key="2">
    <source>
        <dbReference type="ARBA" id="ARBA00022448"/>
    </source>
</evidence>
<evidence type="ECO:0000256" key="8">
    <source>
        <dbReference type="ARBA" id="ARBA00023170"/>
    </source>
</evidence>
<evidence type="ECO:0000256" key="4">
    <source>
        <dbReference type="ARBA" id="ARBA00022692"/>
    </source>
</evidence>
<evidence type="ECO:0000313" key="13">
    <source>
        <dbReference type="Proteomes" id="UP000051012"/>
    </source>
</evidence>
<dbReference type="Pfam" id="PF00593">
    <property type="entry name" value="TonB_dep_Rec_b-barrel"/>
    <property type="match status" value="1"/>
</dbReference>
<evidence type="ECO:0000256" key="9">
    <source>
        <dbReference type="ARBA" id="ARBA00023237"/>
    </source>
</evidence>
<protein>
    <recommendedName>
        <fullName evidence="11">TonB-dependent receptor-like beta-barrel domain-containing protein</fullName>
    </recommendedName>
</protein>
<keyword evidence="6" id="KW-0798">TonB box</keyword>
<evidence type="ECO:0000259" key="11">
    <source>
        <dbReference type="Pfam" id="PF00593"/>
    </source>
</evidence>
<proteinExistence type="inferred from homology"/>
<evidence type="ECO:0000256" key="7">
    <source>
        <dbReference type="ARBA" id="ARBA00023136"/>
    </source>
</evidence>
<dbReference type="SUPFAM" id="SSF49452">
    <property type="entry name" value="Starch-binding domain-like"/>
    <property type="match status" value="1"/>
</dbReference>
<keyword evidence="2 10" id="KW-0813">Transport</keyword>
<dbReference type="InterPro" id="IPR000531">
    <property type="entry name" value="Beta-barrel_TonB"/>
</dbReference>
<accession>A0A0S7YB43</accession>
<evidence type="ECO:0000256" key="6">
    <source>
        <dbReference type="ARBA" id="ARBA00023077"/>
    </source>
</evidence>
<dbReference type="Pfam" id="PF13715">
    <property type="entry name" value="CarbopepD_reg_2"/>
    <property type="match status" value="1"/>
</dbReference>
<dbReference type="InterPro" id="IPR036942">
    <property type="entry name" value="Beta-barrel_TonB_sf"/>
</dbReference>
<comment type="caution">
    <text evidence="12">The sequence shown here is derived from an EMBL/GenBank/DDBJ whole genome shotgun (WGS) entry which is preliminary data.</text>
</comment>
<dbReference type="GO" id="GO:0030246">
    <property type="term" value="F:carbohydrate binding"/>
    <property type="evidence" value="ECO:0007669"/>
    <property type="project" value="InterPro"/>
</dbReference>
<evidence type="ECO:0000256" key="5">
    <source>
        <dbReference type="ARBA" id="ARBA00022729"/>
    </source>
</evidence>
<feature type="domain" description="TonB-dependent receptor-like beta-barrel" evidence="11">
    <location>
        <begin position="298"/>
        <end position="715"/>
    </location>
</feature>
<dbReference type="GO" id="GO:0009279">
    <property type="term" value="C:cell outer membrane"/>
    <property type="evidence" value="ECO:0007669"/>
    <property type="project" value="UniProtKB-SubCell"/>
</dbReference>
<keyword evidence="5" id="KW-0732">Signal</keyword>
<evidence type="ECO:0000256" key="1">
    <source>
        <dbReference type="ARBA" id="ARBA00004571"/>
    </source>
</evidence>
<dbReference type="Gene3D" id="2.40.170.20">
    <property type="entry name" value="TonB-dependent receptor, beta-barrel domain"/>
    <property type="match status" value="1"/>
</dbReference>
<gene>
    <name evidence="12" type="ORF">AMJ52_07740</name>
</gene>
<dbReference type="SUPFAM" id="SSF56935">
    <property type="entry name" value="Porins"/>
    <property type="match status" value="1"/>
</dbReference>
<keyword evidence="4 10" id="KW-0812">Transmembrane</keyword>
<dbReference type="PANTHER" id="PTHR30069">
    <property type="entry name" value="TONB-DEPENDENT OUTER MEMBRANE RECEPTOR"/>
    <property type="match status" value="1"/>
</dbReference>
<name>A0A0S7YB43_UNCT6</name>
<keyword evidence="3 10" id="KW-1134">Transmembrane beta strand</keyword>
<comment type="subcellular location">
    <subcellularLocation>
        <location evidence="1 10">Cell outer membrane</location>
        <topology evidence="1 10">Multi-pass membrane protein</topology>
    </subcellularLocation>
</comment>
<keyword evidence="9 10" id="KW-0998">Cell outer membrane</keyword>
<sequence>MKKIIFIALPFILFAGTVGKISGRIVDAETSDPLVGVDVYIPALRTGGATDEDGYYFILNVPPGSYDIEASMIGYCSEIRKGVTVFIDRTTYLNFELAYTIIEIDKPVVVIAKKPVIEIDMTSKEARITRNELDILPIEKPTEAIALQGGVTTDAAGNLHIRGGRSGELAYYIDGIEVSNALLGSTPIIYKNLISEMSLLSGTFNAEYGNSMSGVVNIITPEGGERISSTFEYTSFMLNASPYRKTDWIDDSSSDAHRDSLGNSLYREQDLLSLKDVPFLGEVHASLDGAMPFDRNTRFYVGGHYLNQESHLPFGYELARSVNAKVSRRFSPNFKVLIDVHYTKSEIQNYNHLYKYLHENYLVNHKKNIRAILGFNHAVTNYFFYNIRFGYIEDNIKTGVPGLDEDTIIEPVYDNYSEFYLSGYPIFRQDAKTKKYTIKADFNLQAGKMHNLKCGFEGNVYTFDLSKREQLFVRGPISYQDYVREPRAGALFIQDKIEHQYLVINAGLRFDYSDPHASMWEDIEDPTSEVTMVDPSYQLSPRLGLSHPITDNAMLHFAYGHFFQTPPYEIMYFNSDYIVSPESIPLYGLVGNPRILPQRTIAYEVGVKYAIKEIYGIDLTLFLKDIKNLLATTEVKPFPYDYIIYTNEDFGSVQGIDITLKREVISHFGFSINYTYQIARGNRSFATQGFYDVYYGNPERMKEYYLDFDRRHTFSSNCEIIIGTRAGIGISFKAASGLPYTPYISEGIVVEENSGRMDWDYSLDVLVHQGVKFGLTTVDFFIKGTNLTDHINPRYVYSRTGDPWDTGEVAGGLMGSLDYIRDPSNVGPRRTIKAGIRVSLP</sequence>
<evidence type="ECO:0000256" key="10">
    <source>
        <dbReference type="PROSITE-ProRule" id="PRU01360"/>
    </source>
</evidence>
<evidence type="ECO:0000256" key="3">
    <source>
        <dbReference type="ARBA" id="ARBA00022452"/>
    </source>
</evidence>
<dbReference type="InterPro" id="IPR013784">
    <property type="entry name" value="Carb-bd-like_fold"/>
</dbReference>
<dbReference type="InterPro" id="IPR039426">
    <property type="entry name" value="TonB-dep_rcpt-like"/>
</dbReference>
<dbReference type="AlphaFoldDB" id="A0A0S7YB43"/>